<accession>A0A2P2P4M2</accession>
<name>A0A2P2P4M2_RHIMU</name>
<dbReference type="EMBL" id="GGEC01069232">
    <property type="protein sequence ID" value="MBX49716.1"/>
    <property type="molecule type" value="Transcribed_RNA"/>
</dbReference>
<sequence length="65" mass="7415">MKKKLCGFTSVNRPPALEGRQTGSFIQFYGDAKFVFLPQFGLPRELKVKIIPCVNIELQIQEETN</sequence>
<evidence type="ECO:0000313" key="1">
    <source>
        <dbReference type="EMBL" id="MBX49716.1"/>
    </source>
</evidence>
<dbReference type="AlphaFoldDB" id="A0A2P2P4M2"/>
<protein>
    <submittedName>
        <fullName evidence="1">Uncharacterized protein</fullName>
    </submittedName>
</protein>
<proteinExistence type="predicted"/>
<reference evidence="1" key="1">
    <citation type="submission" date="2018-02" db="EMBL/GenBank/DDBJ databases">
        <title>Rhizophora mucronata_Transcriptome.</title>
        <authorList>
            <person name="Meera S.P."/>
            <person name="Sreeshan A."/>
            <person name="Augustine A."/>
        </authorList>
    </citation>
    <scope>NUCLEOTIDE SEQUENCE</scope>
    <source>
        <tissue evidence="1">Leaf</tissue>
    </source>
</reference>
<organism evidence="1">
    <name type="scientific">Rhizophora mucronata</name>
    <name type="common">Asiatic mangrove</name>
    <dbReference type="NCBI Taxonomy" id="61149"/>
    <lineage>
        <taxon>Eukaryota</taxon>
        <taxon>Viridiplantae</taxon>
        <taxon>Streptophyta</taxon>
        <taxon>Embryophyta</taxon>
        <taxon>Tracheophyta</taxon>
        <taxon>Spermatophyta</taxon>
        <taxon>Magnoliopsida</taxon>
        <taxon>eudicotyledons</taxon>
        <taxon>Gunneridae</taxon>
        <taxon>Pentapetalae</taxon>
        <taxon>rosids</taxon>
        <taxon>fabids</taxon>
        <taxon>Malpighiales</taxon>
        <taxon>Rhizophoraceae</taxon>
        <taxon>Rhizophora</taxon>
    </lineage>
</organism>